<organism evidence="1 2">
    <name type="scientific">Parascaris equorum</name>
    <name type="common">Equine roundworm</name>
    <dbReference type="NCBI Taxonomy" id="6256"/>
    <lineage>
        <taxon>Eukaryota</taxon>
        <taxon>Metazoa</taxon>
        <taxon>Ecdysozoa</taxon>
        <taxon>Nematoda</taxon>
        <taxon>Chromadorea</taxon>
        <taxon>Rhabditida</taxon>
        <taxon>Spirurina</taxon>
        <taxon>Ascaridomorpha</taxon>
        <taxon>Ascaridoidea</taxon>
        <taxon>Ascarididae</taxon>
        <taxon>Parascaris</taxon>
    </lineage>
</organism>
<reference evidence="2" key="1">
    <citation type="submission" date="2022-11" db="UniProtKB">
        <authorList>
            <consortium name="WormBaseParasite"/>
        </authorList>
    </citation>
    <scope>IDENTIFICATION</scope>
</reference>
<evidence type="ECO:0000313" key="2">
    <source>
        <dbReference type="WBParaSite" id="PEQ_0000810601-mRNA-1"/>
    </source>
</evidence>
<dbReference type="AlphaFoldDB" id="A0A914RP83"/>
<name>A0A914RP83_PAREQ</name>
<proteinExistence type="predicted"/>
<dbReference type="Proteomes" id="UP000887564">
    <property type="component" value="Unplaced"/>
</dbReference>
<protein>
    <submittedName>
        <fullName evidence="2">Uncharacterized protein</fullName>
    </submittedName>
</protein>
<dbReference type="WBParaSite" id="PEQ_0000810601-mRNA-1">
    <property type="protein sequence ID" value="PEQ_0000810601-mRNA-1"/>
    <property type="gene ID" value="PEQ_0000810601"/>
</dbReference>
<evidence type="ECO:0000313" key="1">
    <source>
        <dbReference type="Proteomes" id="UP000887564"/>
    </source>
</evidence>
<keyword evidence="1" id="KW-1185">Reference proteome</keyword>
<accession>A0A914RP83</accession>
<sequence>MPLTCCFEAGEFLDGDVVVYRIDDTVYRYLDRTRQANGFVTINERTGEVSLGQAPKEFAGGVF</sequence>